<organism evidence="1 2">
    <name type="scientific">Prescottella agglutinans</name>
    <dbReference type="NCBI Taxonomy" id="1644129"/>
    <lineage>
        <taxon>Bacteria</taxon>
        <taxon>Bacillati</taxon>
        <taxon>Actinomycetota</taxon>
        <taxon>Actinomycetes</taxon>
        <taxon>Mycobacteriales</taxon>
        <taxon>Nocardiaceae</taxon>
        <taxon>Prescottella</taxon>
    </lineage>
</organism>
<evidence type="ECO:0000313" key="2">
    <source>
        <dbReference type="Proteomes" id="UP001160334"/>
    </source>
</evidence>
<reference evidence="1 2" key="1">
    <citation type="submission" date="2023-04" db="EMBL/GenBank/DDBJ databases">
        <title>Forest soil microbial communities from Buena Vista Peninsula, Colon Province, Panama.</title>
        <authorList>
            <person name="Bouskill N."/>
        </authorList>
    </citation>
    <scope>NUCLEOTIDE SEQUENCE [LARGE SCALE GENOMIC DNA]</scope>
    <source>
        <strain evidence="1 2">CFH S0262</strain>
    </source>
</reference>
<proteinExistence type="predicted"/>
<evidence type="ECO:0008006" key="3">
    <source>
        <dbReference type="Google" id="ProtNLM"/>
    </source>
</evidence>
<gene>
    <name evidence="1" type="ORF">M2280_004469</name>
</gene>
<dbReference type="EMBL" id="JARXVC010000013">
    <property type="protein sequence ID" value="MDH6283226.1"/>
    <property type="molecule type" value="Genomic_DNA"/>
</dbReference>
<comment type="caution">
    <text evidence="1">The sequence shown here is derived from an EMBL/GenBank/DDBJ whole genome shotgun (WGS) entry which is preliminary data.</text>
</comment>
<dbReference type="RefSeq" id="WP_280762501.1">
    <property type="nucleotide sequence ID" value="NZ_JARXVC010000013.1"/>
</dbReference>
<keyword evidence="2" id="KW-1185">Reference proteome</keyword>
<accession>A0ABT6MFZ1</accession>
<name>A0ABT6MFZ1_9NOCA</name>
<sequence length="83" mass="8787">MKPKVTYKQGSFTKVRTGSKVEAELAKHANRIAADANESSGGGYVARVSKGKSRSRAAVIATNGKAIHDNAANNTLVRKMRGT</sequence>
<dbReference type="Proteomes" id="UP001160334">
    <property type="component" value="Unassembled WGS sequence"/>
</dbReference>
<protein>
    <recommendedName>
        <fullName evidence="3">Phage protein</fullName>
    </recommendedName>
</protein>
<evidence type="ECO:0000313" key="1">
    <source>
        <dbReference type="EMBL" id="MDH6283226.1"/>
    </source>
</evidence>